<dbReference type="InterPro" id="IPR013604">
    <property type="entry name" value="7TM_chemorcpt"/>
</dbReference>
<evidence type="ECO:0000256" key="6">
    <source>
        <dbReference type="RuleBase" id="RU363108"/>
    </source>
</evidence>
<dbReference type="OrthoDB" id="6625921at2759"/>
<dbReference type="AlphaFoldDB" id="A0A6P8YK21"/>
<evidence type="ECO:0000256" key="5">
    <source>
        <dbReference type="ARBA" id="ARBA00023136"/>
    </source>
</evidence>
<dbReference type="InParanoid" id="A0A6P8YK21"/>
<keyword evidence="6" id="KW-0807">Transducer</keyword>
<feature type="transmembrane region" description="Helical" evidence="6">
    <location>
        <begin position="317"/>
        <end position="337"/>
    </location>
</feature>
<comment type="subcellular location">
    <subcellularLocation>
        <location evidence="1 6">Cell membrane</location>
        <topology evidence="1 6">Multi-pass membrane protein</topology>
    </subcellularLocation>
</comment>
<evidence type="ECO:0000313" key="8">
    <source>
        <dbReference type="RefSeq" id="XP_034240218.1"/>
    </source>
</evidence>
<dbReference type="GO" id="GO:0050909">
    <property type="term" value="P:sensory perception of taste"/>
    <property type="evidence" value="ECO:0007669"/>
    <property type="project" value="InterPro"/>
</dbReference>
<comment type="similarity">
    <text evidence="6">Belongs to the insect chemoreceptor superfamily. Gustatory receptor (GR) family.</text>
</comment>
<evidence type="ECO:0000256" key="2">
    <source>
        <dbReference type="ARBA" id="ARBA00022475"/>
    </source>
</evidence>
<feature type="transmembrane region" description="Helical" evidence="6">
    <location>
        <begin position="287"/>
        <end position="305"/>
    </location>
</feature>
<gene>
    <name evidence="8" type="primary">LOC117644714</name>
</gene>
<dbReference type="Pfam" id="PF08395">
    <property type="entry name" value="7tm_7"/>
    <property type="match status" value="1"/>
</dbReference>
<dbReference type="GO" id="GO:0005886">
    <property type="term" value="C:plasma membrane"/>
    <property type="evidence" value="ECO:0007669"/>
    <property type="project" value="UniProtKB-SubCell"/>
</dbReference>
<dbReference type="GeneID" id="117644714"/>
<keyword evidence="7" id="KW-1185">Reference proteome</keyword>
<feature type="transmembrane region" description="Helical" evidence="6">
    <location>
        <begin position="47"/>
        <end position="67"/>
    </location>
</feature>
<dbReference type="KEGG" id="tpal:117644714"/>
<protein>
    <recommendedName>
        <fullName evidence="6">Gustatory receptor</fullName>
    </recommendedName>
</protein>
<dbReference type="RefSeq" id="XP_034240218.1">
    <property type="nucleotide sequence ID" value="XM_034384327.1"/>
</dbReference>
<keyword evidence="4 6" id="KW-1133">Transmembrane helix</keyword>
<comment type="function">
    <text evidence="6">Gustatory receptor which mediates acceptance or avoidance behavior, depending on its substrates.</text>
</comment>
<reference evidence="8" key="1">
    <citation type="submission" date="2025-08" db="UniProtKB">
        <authorList>
            <consortium name="RefSeq"/>
        </authorList>
    </citation>
    <scope>IDENTIFICATION</scope>
    <source>
        <tissue evidence="8">Total insect</tissue>
    </source>
</reference>
<keyword evidence="3 6" id="KW-0812">Transmembrane</keyword>
<feature type="transmembrane region" description="Helical" evidence="6">
    <location>
        <begin position="150"/>
        <end position="170"/>
    </location>
</feature>
<keyword evidence="2 6" id="KW-1003">Cell membrane</keyword>
<keyword evidence="6" id="KW-0675">Receptor</keyword>
<proteinExistence type="inferred from homology"/>
<evidence type="ECO:0000313" key="7">
    <source>
        <dbReference type="Proteomes" id="UP000515158"/>
    </source>
</evidence>
<feature type="transmembrane region" description="Helical" evidence="6">
    <location>
        <begin position="397"/>
        <end position="416"/>
    </location>
</feature>
<feature type="transmembrane region" description="Helical" evidence="6">
    <location>
        <begin position="95"/>
        <end position="115"/>
    </location>
</feature>
<dbReference type="Proteomes" id="UP000515158">
    <property type="component" value="Unplaced"/>
</dbReference>
<name>A0A6P8YK21_THRPL</name>
<organism evidence="8">
    <name type="scientific">Thrips palmi</name>
    <name type="common">Melon thrips</name>
    <dbReference type="NCBI Taxonomy" id="161013"/>
    <lineage>
        <taxon>Eukaryota</taxon>
        <taxon>Metazoa</taxon>
        <taxon>Ecdysozoa</taxon>
        <taxon>Arthropoda</taxon>
        <taxon>Hexapoda</taxon>
        <taxon>Insecta</taxon>
        <taxon>Pterygota</taxon>
        <taxon>Neoptera</taxon>
        <taxon>Paraneoptera</taxon>
        <taxon>Thysanoptera</taxon>
        <taxon>Terebrantia</taxon>
        <taxon>Thripoidea</taxon>
        <taxon>Thripidae</taxon>
        <taxon>Thrips</taxon>
    </lineage>
</organism>
<keyword evidence="5 6" id="KW-0472">Membrane</keyword>
<evidence type="ECO:0000256" key="3">
    <source>
        <dbReference type="ARBA" id="ARBA00022692"/>
    </source>
</evidence>
<dbReference type="GO" id="GO:0007165">
    <property type="term" value="P:signal transduction"/>
    <property type="evidence" value="ECO:0007669"/>
    <property type="project" value="UniProtKB-KW"/>
</dbReference>
<evidence type="ECO:0000256" key="1">
    <source>
        <dbReference type="ARBA" id="ARBA00004651"/>
    </source>
</evidence>
<accession>A0A6P8YK21</accession>
<sequence length="438" mass="49143">MPLSPRSALGAYKNRVGVAHVQLNSVDSVPVSQLPVRVSFDVRNSTLLYALCVQAFVVWSCYLAFAWRLGVLEKVTPDEIDDGNILDRADWQNKYVAFMAMVHTICWTVTPFMWLESPRAQHMDARCRKFMRHFGHLLDPSRTRADYRNAWIAVVLCDLLLGGVGVLWWAKVVETSLKLAHYGAHFYTNALINQVASLFWFGCRRIRHVAAALADQLQKVGVALSMSLPQRPAGCLASARETERNAALGMAWQELDGGVLTPERVHEFQCGWQQLCDMNVDLVPTPLSLTILVIFLIVLVTFYTYSALEQLGTSWKVTAAIMTVNVPHFGALFLVYNSASRSAETIRDTFMRILQKPRWPIDDEPRETELQKFLEVVRWNSPVVRVGGRFQLTTSSFNAVIAAITTYVIVILQLQLGLPSHEAWDEGPTTPSATTSTS</sequence>
<feature type="transmembrane region" description="Helical" evidence="6">
    <location>
        <begin position="182"/>
        <end position="201"/>
    </location>
</feature>
<evidence type="ECO:0000256" key="4">
    <source>
        <dbReference type="ARBA" id="ARBA00022989"/>
    </source>
</evidence>